<keyword evidence="1" id="KW-1133">Transmembrane helix</keyword>
<name>A0A4D5RZE8_IXOSC</name>
<accession>A0A4D5RZE8</accession>
<organism evidence="2">
    <name type="scientific">Ixodes scapularis</name>
    <name type="common">Black-legged tick</name>
    <name type="synonym">Deer tick</name>
    <dbReference type="NCBI Taxonomy" id="6945"/>
    <lineage>
        <taxon>Eukaryota</taxon>
        <taxon>Metazoa</taxon>
        <taxon>Ecdysozoa</taxon>
        <taxon>Arthropoda</taxon>
        <taxon>Chelicerata</taxon>
        <taxon>Arachnida</taxon>
        <taxon>Acari</taxon>
        <taxon>Parasitiformes</taxon>
        <taxon>Ixodida</taxon>
        <taxon>Ixodoidea</taxon>
        <taxon>Ixodidae</taxon>
        <taxon>Ixodinae</taxon>
        <taxon>Ixodes</taxon>
    </lineage>
</organism>
<evidence type="ECO:0000256" key="1">
    <source>
        <dbReference type="SAM" id="Phobius"/>
    </source>
</evidence>
<protein>
    <submittedName>
        <fullName evidence="2">Uncharacterized protein</fullName>
    </submittedName>
</protein>
<keyword evidence="1" id="KW-0472">Membrane</keyword>
<keyword evidence="1" id="KW-0812">Transmembrane</keyword>
<dbReference type="AlphaFoldDB" id="A0A4D5RZE8"/>
<evidence type="ECO:0000313" key="2">
    <source>
        <dbReference type="EMBL" id="MOY42439.1"/>
    </source>
</evidence>
<proteinExistence type="predicted"/>
<reference evidence="2" key="1">
    <citation type="submission" date="2019-04" db="EMBL/GenBank/DDBJ databases">
        <title>An insight into the mialome of Ixodes scapularis.</title>
        <authorList>
            <person name="Ribeiro J.M."/>
            <person name="Mather T.N."/>
            <person name="Karim S."/>
        </authorList>
    </citation>
    <scope>NUCLEOTIDE SEQUENCE</scope>
</reference>
<feature type="transmembrane region" description="Helical" evidence="1">
    <location>
        <begin position="6"/>
        <end position="28"/>
    </location>
</feature>
<dbReference type="EMBL" id="GHJT01008468">
    <property type="protein sequence ID" value="MOY42439.1"/>
    <property type="molecule type" value="Transcribed_RNA"/>
</dbReference>
<sequence length="95" mass="10496">MLATRHTLAFVFFFSRLSYLVSIGGLTFQSGRAPPFRRVLIKIEHLVVRAFIGRSGGSRVHWCRDTHVVTFPSDGCPCSWLVHTSSAGSLCCLGL</sequence>